<comment type="similarity">
    <text evidence="1 4">Belongs to the glycosyl hydrolase 17 family.</text>
</comment>
<reference evidence="5" key="1">
    <citation type="submission" date="2022-08" db="EMBL/GenBank/DDBJ databases">
        <authorList>
            <person name="Marques A."/>
        </authorList>
    </citation>
    <scope>NUCLEOTIDE SEQUENCE</scope>
    <source>
        <strain evidence="5">RhyPub2mFocal</strain>
        <tissue evidence="5">Leaves</tissue>
    </source>
</reference>
<dbReference type="Proteomes" id="UP001140206">
    <property type="component" value="Chromosome 3"/>
</dbReference>
<evidence type="ECO:0000256" key="2">
    <source>
        <dbReference type="ARBA" id="ARBA00022801"/>
    </source>
</evidence>
<dbReference type="Gene3D" id="3.20.20.80">
    <property type="entry name" value="Glycosidases"/>
    <property type="match status" value="1"/>
</dbReference>
<dbReference type="PANTHER" id="PTHR32227">
    <property type="entry name" value="GLUCAN ENDO-1,3-BETA-GLUCOSIDASE BG1-RELATED-RELATED"/>
    <property type="match status" value="1"/>
</dbReference>
<protein>
    <recommendedName>
        <fullName evidence="7">Glucan endo-1,3-beta-D-glucosidase</fullName>
    </recommendedName>
</protein>
<evidence type="ECO:0000256" key="4">
    <source>
        <dbReference type="RuleBase" id="RU004335"/>
    </source>
</evidence>
<proteinExistence type="inferred from homology"/>
<evidence type="ECO:0000313" key="6">
    <source>
        <dbReference type="Proteomes" id="UP001140206"/>
    </source>
</evidence>
<dbReference type="AlphaFoldDB" id="A0AAV8DUL4"/>
<evidence type="ECO:0000256" key="3">
    <source>
        <dbReference type="ARBA" id="ARBA00023295"/>
    </source>
</evidence>
<name>A0AAV8DUL4_9POAL</name>
<keyword evidence="6" id="KW-1185">Reference proteome</keyword>
<dbReference type="InterPro" id="IPR044965">
    <property type="entry name" value="Glyco_hydro_17_plant"/>
</dbReference>
<dbReference type="GO" id="GO:0004553">
    <property type="term" value="F:hydrolase activity, hydrolyzing O-glycosyl compounds"/>
    <property type="evidence" value="ECO:0007669"/>
    <property type="project" value="InterPro"/>
</dbReference>
<evidence type="ECO:0000256" key="1">
    <source>
        <dbReference type="ARBA" id="ARBA00008773"/>
    </source>
</evidence>
<dbReference type="InterPro" id="IPR000490">
    <property type="entry name" value="Glyco_hydro_17"/>
</dbReference>
<evidence type="ECO:0008006" key="7">
    <source>
        <dbReference type="Google" id="ProtNLM"/>
    </source>
</evidence>
<dbReference type="GO" id="GO:0005975">
    <property type="term" value="P:carbohydrate metabolic process"/>
    <property type="evidence" value="ECO:0007669"/>
    <property type="project" value="InterPro"/>
</dbReference>
<comment type="caution">
    <text evidence="5">The sequence shown here is derived from an EMBL/GenBank/DDBJ whole genome shotgun (WGS) entry which is preliminary data.</text>
</comment>
<dbReference type="InterPro" id="IPR017853">
    <property type="entry name" value="GH"/>
</dbReference>
<keyword evidence="3" id="KW-0326">Glycosidase</keyword>
<dbReference type="SUPFAM" id="SSF51445">
    <property type="entry name" value="(Trans)glycosidases"/>
    <property type="match status" value="1"/>
</dbReference>
<dbReference type="Pfam" id="PF00332">
    <property type="entry name" value="Glyco_hydro_17"/>
    <property type="match status" value="1"/>
</dbReference>
<sequence length="194" mass="21813">MDALSDSFRSDIAEPVIQPLLTYLRKTRSFFIDAYPYNAWSTNRTNIPLDYALFQACPSIYLTDPVTNLVYINLLDQMLDSVIAAMKRLGFNDAKLAVAETGWPNWGNLDQVGANVYNAAVCNRNLARWMAGKSGTPARPGADTLVFVFALYNENMKPGPGTNRHWGMYYPNSNTKPVYQADLSGTRARPFFFF</sequence>
<gene>
    <name evidence="5" type="ORF">LUZ62_057385</name>
</gene>
<dbReference type="EMBL" id="JAMFTS010000003">
    <property type="protein sequence ID" value="KAJ4773128.1"/>
    <property type="molecule type" value="Genomic_DNA"/>
</dbReference>
<keyword evidence="2" id="KW-0378">Hydrolase</keyword>
<evidence type="ECO:0000313" key="5">
    <source>
        <dbReference type="EMBL" id="KAJ4773128.1"/>
    </source>
</evidence>
<accession>A0AAV8DUL4</accession>
<organism evidence="5 6">
    <name type="scientific">Rhynchospora pubera</name>
    <dbReference type="NCBI Taxonomy" id="906938"/>
    <lineage>
        <taxon>Eukaryota</taxon>
        <taxon>Viridiplantae</taxon>
        <taxon>Streptophyta</taxon>
        <taxon>Embryophyta</taxon>
        <taxon>Tracheophyta</taxon>
        <taxon>Spermatophyta</taxon>
        <taxon>Magnoliopsida</taxon>
        <taxon>Liliopsida</taxon>
        <taxon>Poales</taxon>
        <taxon>Cyperaceae</taxon>
        <taxon>Cyperoideae</taxon>
        <taxon>Rhynchosporeae</taxon>
        <taxon>Rhynchospora</taxon>
    </lineage>
</organism>